<evidence type="ECO:0000313" key="7">
    <source>
        <dbReference type="EMBL" id="MCC8393380.1"/>
    </source>
</evidence>
<keyword evidence="8" id="KW-1185">Reference proteome</keyword>
<organism evidence="7 8">
    <name type="scientific">Paraburkholderia sejongensis</name>
    <dbReference type="NCBI Taxonomy" id="2886946"/>
    <lineage>
        <taxon>Bacteria</taxon>
        <taxon>Pseudomonadati</taxon>
        <taxon>Pseudomonadota</taxon>
        <taxon>Betaproteobacteria</taxon>
        <taxon>Burkholderiales</taxon>
        <taxon>Burkholderiaceae</taxon>
        <taxon>Paraburkholderia</taxon>
    </lineage>
</organism>
<evidence type="ECO:0000259" key="6">
    <source>
        <dbReference type="PROSITE" id="PS01124"/>
    </source>
</evidence>
<dbReference type="Pfam" id="PF02311">
    <property type="entry name" value="AraC_binding"/>
    <property type="match status" value="1"/>
</dbReference>
<dbReference type="Pfam" id="PF12833">
    <property type="entry name" value="HTH_18"/>
    <property type="match status" value="1"/>
</dbReference>
<keyword evidence="4" id="KW-0804">Transcription</keyword>
<dbReference type="InterPro" id="IPR018062">
    <property type="entry name" value="HTH_AraC-typ_CS"/>
</dbReference>
<proteinExistence type="predicted"/>
<feature type="domain" description="HTH araC/xylS-type" evidence="6">
    <location>
        <begin position="207"/>
        <end position="303"/>
    </location>
</feature>
<name>A0ABS8JTZ9_9BURK</name>
<dbReference type="PANTHER" id="PTHR46796">
    <property type="entry name" value="HTH-TYPE TRANSCRIPTIONAL ACTIVATOR RHAS-RELATED"/>
    <property type="match status" value="1"/>
</dbReference>
<dbReference type="InterPro" id="IPR050204">
    <property type="entry name" value="AraC_XylS_family_regulators"/>
</dbReference>
<dbReference type="InterPro" id="IPR018060">
    <property type="entry name" value="HTH_AraC"/>
</dbReference>
<dbReference type="SMART" id="SM00342">
    <property type="entry name" value="HTH_ARAC"/>
    <property type="match status" value="1"/>
</dbReference>
<dbReference type="InterPro" id="IPR037923">
    <property type="entry name" value="HTH-like"/>
</dbReference>
<feature type="region of interest" description="Disordered" evidence="5">
    <location>
        <begin position="1"/>
        <end position="29"/>
    </location>
</feature>
<comment type="caution">
    <text evidence="7">The sequence shown here is derived from an EMBL/GenBank/DDBJ whole genome shotgun (WGS) entry which is preliminary data.</text>
</comment>
<dbReference type="SUPFAM" id="SSF51215">
    <property type="entry name" value="Regulatory protein AraC"/>
    <property type="match status" value="1"/>
</dbReference>
<gene>
    <name evidence="7" type="ORF">LJ656_12330</name>
</gene>
<dbReference type="SUPFAM" id="SSF46689">
    <property type="entry name" value="Homeodomain-like"/>
    <property type="match status" value="2"/>
</dbReference>
<evidence type="ECO:0000256" key="3">
    <source>
        <dbReference type="ARBA" id="ARBA00023159"/>
    </source>
</evidence>
<keyword evidence="1" id="KW-0805">Transcription regulation</keyword>
<feature type="compositionally biased region" description="Low complexity" evidence="5">
    <location>
        <begin position="1"/>
        <end position="14"/>
    </location>
</feature>
<dbReference type="RefSeq" id="WP_230509692.1">
    <property type="nucleotide sequence ID" value="NZ_JAJITD010000005.1"/>
</dbReference>
<dbReference type="PROSITE" id="PS00041">
    <property type="entry name" value="HTH_ARAC_FAMILY_1"/>
    <property type="match status" value="1"/>
</dbReference>
<keyword evidence="3" id="KW-0010">Activator</keyword>
<evidence type="ECO:0000256" key="2">
    <source>
        <dbReference type="ARBA" id="ARBA00023125"/>
    </source>
</evidence>
<dbReference type="EMBL" id="JAJITD010000005">
    <property type="protein sequence ID" value="MCC8393380.1"/>
    <property type="molecule type" value="Genomic_DNA"/>
</dbReference>
<dbReference type="InterPro" id="IPR009057">
    <property type="entry name" value="Homeodomain-like_sf"/>
</dbReference>
<protein>
    <submittedName>
        <fullName evidence="7">AraC family transcriptional regulator</fullName>
    </submittedName>
</protein>
<dbReference type="InterPro" id="IPR003313">
    <property type="entry name" value="AraC-bd"/>
</dbReference>
<accession>A0ABS8JTZ9</accession>
<evidence type="ECO:0000256" key="5">
    <source>
        <dbReference type="SAM" id="MobiDB-lite"/>
    </source>
</evidence>
<dbReference type="PROSITE" id="PS01124">
    <property type="entry name" value="HTH_ARAC_FAMILY_2"/>
    <property type="match status" value="1"/>
</dbReference>
<sequence>MGEMMEAVTTAASEAETEAETEATTNAAGARVQSASAPRFWRSDALPFIEARSIEDGRKVCYAKHSHETFSIGAVTGGRSVYLNRYAREWIGAGAVVMMNPDDVHACNPVAGECWSYRMLHVDIAWFTKLQHELGFNENHAFRAFSQIMTLDAALFDGLNRLGALLVDDRAETLRKESAAITFFSDVQQKLNPARELPEHDASAQLVRAAEFIADNCTRALRLDDVCKAADLSASHLIRAFKQRYGMTPHAYLINRRIQYSRAQLRRGRLIADVALDAGFADQAHLQRTFKRLVAATPGQYRR</sequence>
<evidence type="ECO:0000256" key="1">
    <source>
        <dbReference type="ARBA" id="ARBA00023015"/>
    </source>
</evidence>
<reference evidence="7 8" key="1">
    <citation type="submission" date="2021-11" db="EMBL/GenBank/DDBJ databases">
        <authorList>
            <person name="Oh E.-T."/>
            <person name="Kim S.-B."/>
        </authorList>
    </citation>
    <scope>NUCLEOTIDE SEQUENCE [LARGE SCALE GENOMIC DNA]</scope>
    <source>
        <strain evidence="7 8">MMS20-SJTR3</strain>
    </source>
</reference>
<dbReference type="Gene3D" id="1.10.10.60">
    <property type="entry name" value="Homeodomain-like"/>
    <property type="match status" value="1"/>
</dbReference>
<dbReference type="PANTHER" id="PTHR46796:SF2">
    <property type="entry name" value="TRANSCRIPTIONAL REGULATORY PROTEIN"/>
    <property type="match status" value="1"/>
</dbReference>
<evidence type="ECO:0000256" key="4">
    <source>
        <dbReference type="ARBA" id="ARBA00023163"/>
    </source>
</evidence>
<keyword evidence="2" id="KW-0238">DNA-binding</keyword>
<dbReference type="Proteomes" id="UP001431019">
    <property type="component" value="Unassembled WGS sequence"/>
</dbReference>
<evidence type="ECO:0000313" key="8">
    <source>
        <dbReference type="Proteomes" id="UP001431019"/>
    </source>
</evidence>